<dbReference type="Proteomes" id="UP000675664">
    <property type="component" value="Unassembled WGS sequence"/>
</dbReference>
<dbReference type="RefSeq" id="WP_227017833.1">
    <property type="nucleotide sequence ID" value="NZ_JAGSND010000004.1"/>
</dbReference>
<name>A0A8J8B2X5_9FIRM</name>
<evidence type="ECO:0000313" key="2">
    <source>
        <dbReference type="EMBL" id="MBR0597700.1"/>
    </source>
</evidence>
<proteinExistence type="predicted"/>
<keyword evidence="1" id="KW-0732">Signal</keyword>
<accession>A0A8J8B2X5</accession>
<protein>
    <submittedName>
        <fullName evidence="2">Uncharacterized protein</fullName>
    </submittedName>
</protein>
<reference evidence="2" key="2">
    <citation type="submission" date="2021-04" db="EMBL/GenBank/DDBJ databases">
        <authorList>
            <person name="Liu J."/>
        </authorList>
    </citation>
    <scope>NUCLEOTIDE SEQUENCE</scope>
    <source>
        <strain evidence="2">BAD-6</strain>
    </source>
</reference>
<organism evidence="2 3">
    <name type="scientific">Sinanaerobacter chloroacetimidivorans</name>
    <dbReference type="NCBI Taxonomy" id="2818044"/>
    <lineage>
        <taxon>Bacteria</taxon>
        <taxon>Bacillati</taxon>
        <taxon>Bacillota</taxon>
        <taxon>Clostridia</taxon>
        <taxon>Peptostreptococcales</taxon>
        <taxon>Anaerovoracaceae</taxon>
        <taxon>Sinanaerobacter</taxon>
    </lineage>
</organism>
<evidence type="ECO:0000313" key="3">
    <source>
        <dbReference type="Proteomes" id="UP000675664"/>
    </source>
</evidence>
<evidence type="ECO:0000256" key="1">
    <source>
        <dbReference type="SAM" id="SignalP"/>
    </source>
</evidence>
<dbReference type="AlphaFoldDB" id="A0A8J8B2X5"/>
<comment type="caution">
    <text evidence="2">The sequence shown here is derived from an EMBL/GenBank/DDBJ whole genome shotgun (WGS) entry which is preliminary data.</text>
</comment>
<gene>
    <name evidence="2" type="ORF">KCX82_07445</name>
</gene>
<reference evidence="2" key="1">
    <citation type="submission" date="2021-04" db="EMBL/GenBank/DDBJ databases">
        <title>Sinoanaerobacter chloroacetimidivorans sp. nov., an obligate anaerobic bacterium isolated from anaerobic sludge.</title>
        <authorList>
            <person name="Bao Y."/>
        </authorList>
    </citation>
    <scope>NUCLEOTIDE SEQUENCE</scope>
    <source>
        <strain evidence="2">BAD-6</strain>
    </source>
</reference>
<feature type="signal peptide" evidence="1">
    <location>
        <begin position="1"/>
        <end position="23"/>
    </location>
</feature>
<keyword evidence="3" id="KW-1185">Reference proteome</keyword>
<dbReference type="EMBL" id="JAGSND010000004">
    <property type="protein sequence ID" value="MBR0597700.1"/>
    <property type="molecule type" value="Genomic_DNA"/>
</dbReference>
<feature type="chain" id="PRO_5035232829" evidence="1">
    <location>
        <begin position="24"/>
        <end position="180"/>
    </location>
</feature>
<sequence length="180" mass="19431">MKKCLAALIIVLSMLFSTVFAHAAADPAVVLVNPAANSTVYSTNLLISIKVTQPKTIKVKVFEEKQMVNGTLSAININSLSVANGTLSNASFTPVLKLAAVTYTCSNNLSFFTKQVNDVSPGLYRIQIETVDENGKVLYTNNSYVAVKEKTEGADAKIFETPQSGTMQFLQNLLKSIFGN</sequence>